<evidence type="ECO:0000256" key="7">
    <source>
        <dbReference type="ARBA" id="ARBA00023136"/>
    </source>
</evidence>
<dbReference type="InterPro" id="IPR008504">
    <property type="entry name" value="Emc6"/>
</dbReference>
<keyword evidence="4 8" id="KW-0812">Transmembrane</keyword>
<feature type="transmembrane region" description="Helical" evidence="8">
    <location>
        <begin position="90"/>
        <end position="110"/>
    </location>
</feature>
<dbReference type="OrthoDB" id="16510at2759"/>
<proteinExistence type="inferred from homology"/>
<dbReference type="GO" id="GO:0000045">
    <property type="term" value="P:autophagosome assembly"/>
    <property type="evidence" value="ECO:0007669"/>
    <property type="project" value="TreeGrafter"/>
</dbReference>
<organism evidence="9 10">
    <name type="scientific">Sphaerosporella brunnea</name>
    <dbReference type="NCBI Taxonomy" id="1250544"/>
    <lineage>
        <taxon>Eukaryota</taxon>
        <taxon>Fungi</taxon>
        <taxon>Dikarya</taxon>
        <taxon>Ascomycota</taxon>
        <taxon>Pezizomycotina</taxon>
        <taxon>Pezizomycetes</taxon>
        <taxon>Pezizales</taxon>
        <taxon>Pyronemataceae</taxon>
        <taxon>Sphaerosporella</taxon>
    </lineage>
</organism>
<evidence type="ECO:0000313" key="10">
    <source>
        <dbReference type="Proteomes" id="UP000326924"/>
    </source>
</evidence>
<reference evidence="9 10" key="1">
    <citation type="submission" date="2019-09" db="EMBL/GenBank/DDBJ databases">
        <title>Draft genome of the ectomycorrhizal ascomycete Sphaerosporella brunnea.</title>
        <authorList>
            <consortium name="DOE Joint Genome Institute"/>
            <person name="Benucci G.M."/>
            <person name="Marozzi G."/>
            <person name="Antonielli L."/>
            <person name="Sanchez S."/>
            <person name="Marco P."/>
            <person name="Wang X."/>
            <person name="Falini L.B."/>
            <person name="Barry K."/>
            <person name="Haridas S."/>
            <person name="Lipzen A."/>
            <person name="Labutti K."/>
            <person name="Grigoriev I.V."/>
            <person name="Murat C."/>
            <person name="Martin F."/>
            <person name="Albertini E."/>
            <person name="Donnini D."/>
            <person name="Bonito G."/>
        </authorList>
    </citation>
    <scope>NUCLEOTIDE SEQUENCE [LARGE SCALE GENOMIC DNA]</scope>
    <source>
        <strain evidence="9 10">Sb_GMNB300</strain>
    </source>
</reference>
<evidence type="ECO:0000256" key="1">
    <source>
        <dbReference type="ARBA" id="ARBA00004477"/>
    </source>
</evidence>
<keyword evidence="6 8" id="KW-1133">Transmembrane helix</keyword>
<dbReference type="AlphaFoldDB" id="A0A5J5ELU1"/>
<accession>A0A5J5ELU1</accession>
<evidence type="ECO:0000256" key="6">
    <source>
        <dbReference type="ARBA" id="ARBA00022989"/>
    </source>
</evidence>
<evidence type="ECO:0000256" key="4">
    <source>
        <dbReference type="ARBA" id="ARBA00022692"/>
    </source>
</evidence>
<keyword evidence="5" id="KW-0256">Endoplasmic reticulum</keyword>
<dbReference type="PANTHER" id="PTHR20994">
    <property type="entry name" value="ER MEMBRANE PROTEIN COMPLEX SUBUNIT 6"/>
    <property type="match status" value="1"/>
</dbReference>
<evidence type="ECO:0000256" key="3">
    <source>
        <dbReference type="ARBA" id="ARBA00020827"/>
    </source>
</evidence>
<dbReference type="GO" id="GO:0072546">
    <property type="term" value="C:EMC complex"/>
    <property type="evidence" value="ECO:0007669"/>
    <property type="project" value="InterPro"/>
</dbReference>
<dbReference type="GO" id="GO:0034975">
    <property type="term" value="P:protein folding in endoplasmic reticulum"/>
    <property type="evidence" value="ECO:0007669"/>
    <property type="project" value="TreeGrafter"/>
</dbReference>
<dbReference type="Proteomes" id="UP000326924">
    <property type="component" value="Unassembled WGS sequence"/>
</dbReference>
<dbReference type="Pfam" id="PF07019">
    <property type="entry name" value="EMC6"/>
    <property type="match status" value="1"/>
</dbReference>
<name>A0A5J5ELU1_9PEZI</name>
<comment type="subcellular location">
    <subcellularLocation>
        <location evidence="1">Endoplasmic reticulum membrane</location>
        <topology evidence="1">Multi-pass membrane protein</topology>
    </subcellularLocation>
</comment>
<gene>
    <name evidence="9" type="ORF">FN846DRAFT_966861</name>
</gene>
<feature type="transmembrane region" description="Helical" evidence="8">
    <location>
        <begin position="52"/>
        <end position="70"/>
    </location>
</feature>
<dbReference type="InParanoid" id="A0A5J5ELU1"/>
<dbReference type="FunCoup" id="A0A5J5ELU1">
    <property type="interactions" value="15"/>
</dbReference>
<dbReference type="InterPro" id="IPR029008">
    <property type="entry name" value="EMC6-like"/>
</dbReference>
<sequence>MSLAEERELLITPIVPENVVHNTKILENIRSLTAPTLGVAAGILGLESLTGFAFYLAGSFLVSVLILLLVAGGSPKKYFRSQTDIWTHEVFGTTSLSSFVLMWTLFYNLVRA</sequence>
<comment type="similarity">
    <text evidence="2">Belongs to the EMC6 family.</text>
</comment>
<dbReference type="EMBL" id="VXIS01000230">
    <property type="protein sequence ID" value="KAA8896049.1"/>
    <property type="molecule type" value="Genomic_DNA"/>
</dbReference>
<keyword evidence="7 8" id="KW-0472">Membrane</keyword>
<evidence type="ECO:0000256" key="8">
    <source>
        <dbReference type="SAM" id="Phobius"/>
    </source>
</evidence>
<keyword evidence="10" id="KW-1185">Reference proteome</keyword>
<protein>
    <recommendedName>
        <fullName evidence="3">ER membrane protein complex subunit 6</fullName>
    </recommendedName>
</protein>
<dbReference type="PANTHER" id="PTHR20994:SF0">
    <property type="entry name" value="ER MEMBRANE PROTEIN COMPLEX SUBUNIT 6"/>
    <property type="match status" value="1"/>
</dbReference>
<evidence type="ECO:0000256" key="5">
    <source>
        <dbReference type="ARBA" id="ARBA00022824"/>
    </source>
</evidence>
<evidence type="ECO:0000313" key="9">
    <source>
        <dbReference type="EMBL" id="KAA8896049.1"/>
    </source>
</evidence>
<comment type="caution">
    <text evidence="9">The sequence shown here is derived from an EMBL/GenBank/DDBJ whole genome shotgun (WGS) entry which is preliminary data.</text>
</comment>
<evidence type="ECO:0000256" key="2">
    <source>
        <dbReference type="ARBA" id="ARBA00009436"/>
    </source>
</evidence>